<organism evidence="1 2">
    <name type="scientific">Thauera sinica</name>
    <dbReference type="NCBI Taxonomy" id="2665146"/>
    <lineage>
        <taxon>Bacteria</taxon>
        <taxon>Pseudomonadati</taxon>
        <taxon>Pseudomonadota</taxon>
        <taxon>Betaproteobacteria</taxon>
        <taxon>Rhodocyclales</taxon>
        <taxon>Zoogloeaceae</taxon>
        <taxon>Thauera</taxon>
    </lineage>
</organism>
<evidence type="ECO:0000313" key="2">
    <source>
        <dbReference type="Proteomes" id="UP001595974"/>
    </source>
</evidence>
<sequence>MLPTETIRTLVEQACAAPSSHNTQPWLFRAHGAAIELWADRTRALPVNDPFDRELTVSCGAALLSLRVAAAAAGFGARVDLLPEGPGSDWLARIEIANGAPEAGLAPLAEALRRRRTYRKAFENRPVPEDVMWAVEQAVAAEGAALVTLAGESRQQAAELVADGDRLQWDDPRWRRELAMWMHPRRAGDGLSVPALAAPIAQAVVRTFDLGQGVAAKDQQLATASPWLGVLITVQDDALAWLNAGQALQRALLVGCQLGLQASYLNQPIQVAVLRPRLQAVAGTAGHPQLLIRWGYSGDVLPAASRRAVEAVLEFGAG</sequence>
<dbReference type="InterPro" id="IPR000415">
    <property type="entry name" value="Nitroreductase-like"/>
</dbReference>
<gene>
    <name evidence="1" type="ORF">ACFPTN_20050</name>
</gene>
<dbReference type="SUPFAM" id="SSF55469">
    <property type="entry name" value="FMN-dependent nitroreductase-like"/>
    <property type="match status" value="2"/>
</dbReference>
<dbReference type="NCBIfam" id="NF047509">
    <property type="entry name" value="Rv3131_FMN_oxido"/>
    <property type="match status" value="1"/>
</dbReference>
<proteinExistence type="predicted"/>
<reference evidence="2" key="1">
    <citation type="journal article" date="2019" name="Int. J. Syst. Evol. Microbiol.">
        <title>The Global Catalogue of Microorganisms (GCM) 10K type strain sequencing project: providing services to taxonomists for standard genome sequencing and annotation.</title>
        <authorList>
            <consortium name="The Broad Institute Genomics Platform"/>
            <consortium name="The Broad Institute Genome Sequencing Center for Infectious Disease"/>
            <person name="Wu L."/>
            <person name="Ma J."/>
        </authorList>
    </citation>
    <scope>NUCLEOTIDE SEQUENCE [LARGE SCALE GENOMIC DNA]</scope>
    <source>
        <strain evidence="2">SHR3</strain>
    </source>
</reference>
<dbReference type="Proteomes" id="UP001595974">
    <property type="component" value="Unassembled WGS sequence"/>
</dbReference>
<protein>
    <submittedName>
        <fullName evidence="1">Acg family FMN-binding oxidoreductase</fullName>
    </submittedName>
</protein>
<evidence type="ECO:0000313" key="1">
    <source>
        <dbReference type="EMBL" id="MFC5771677.1"/>
    </source>
</evidence>
<dbReference type="RefSeq" id="WP_198363190.1">
    <property type="nucleotide sequence ID" value="NZ_JBHSOG010000098.1"/>
</dbReference>
<comment type="caution">
    <text evidence="1">The sequence shown here is derived from an EMBL/GenBank/DDBJ whole genome shotgun (WGS) entry which is preliminary data.</text>
</comment>
<dbReference type="EMBL" id="JBHSOG010000098">
    <property type="protein sequence ID" value="MFC5771677.1"/>
    <property type="molecule type" value="Genomic_DNA"/>
</dbReference>
<dbReference type="Gene3D" id="3.40.109.10">
    <property type="entry name" value="NADH Oxidase"/>
    <property type="match status" value="2"/>
</dbReference>
<name>A0ABW1AWI2_9RHOO</name>
<keyword evidence="2" id="KW-1185">Reference proteome</keyword>
<accession>A0ABW1AWI2</accession>